<keyword evidence="7 10" id="KW-0378">Hydrolase</keyword>
<dbReference type="Proteomes" id="UP000296352">
    <property type="component" value="Chromosome"/>
</dbReference>
<gene>
    <name evidence="10 11" type="primary">hisE</name>
    <name evidence="11" type="ORF">CENDO_05820</name>
</gene>
<dbReference type="GO" id="GO:0005524">
    <property type="term" value="F:ATP binding"/>
    <property type="evidence" value="ECO:0007669"/>
    <property type="project" value="UniProtKB-KW"/>
</dbReference>
<keyword evidence="12" id="KW-1185">Reference proteome</keyword>
<keyword evidence="9 10" id="KW-0368">Histidine biosynthesis</keyword>
<accession>A0A4P7QHW3</accession>
<evidence type="ECO:0000256" key="1">
    <source>
        <dbReference type="ARBA" id="ARBA00001460"/>
    </source>
</evidence>
<evidence type="ECO:0000256" key="10">
    <source>
        <dbReference type="HAMAP-Rule" id="MF_01020"/>
    </source>
</evidence>
<dbReference type="SUPFAM" id="SSF101386">
    <property type="entry name" value="all-alpha NTP pyrophosphatases"/>
    <property type="match status" value="1"/>
</dbReference>
<evidence type="ECO:0000313" key="12">
    <source>
        <dbReference type="Proteomes" id="UP000296352"/>
    </source>
</evidence>
<dbReference type="HAMAP" id="MF_01020">
    <property type="entry name" value="HisE"/>
    <property type="match status" value="1"/>
</dbReference>
<evidence type="ECO:0000256" key="9">
    <source>
        <dbReference type="ARBA" id="ARBA00023102"/>
    </source>
</evidence>
<comment type="pathway">
    <text evidence="2 10">Amino-acid biosynthesis; L-histidine biosynthesis; L-histidine from 5-phospho-alpha-D-ribose 1-diphosphate: step 2/9.</text>
</comment>
<dbReference type="EC" id="3.6.1.31" evidence="3 10"/>
<proteinExistence type="inferred from homology"/>
<dbReference type="CDD" id="cd11547">
    <property type="entry name" value="NTP-PPase_HisE"/>
    <property type="match status" value="1"/>
</dbReference>
<keyword evidence="5 10" id="KW-0028">Amino-acid biosynthesis</keyword>
<evidence type="ECO:0000256" key="8">
    <source>
        <dbReference type="ARBA" id="ARBA00022840"/>
    </source>
</evidence>
<evidence type="ECO:0000256" key="5">
    <source>
        <dbReference type="ARBA" id="ARBA00022605"/>
    </source>
</evidence>
<reference evidence="11 12" key="1">
    <citation type="submission" date="2019-04" db="EMBL/GenBank/DDBJ databases">
        <title>Corynebacterium endometrii sp. nov., isolated from the uterus of a cow with endometritis.</title>
        <authorList>
            <person name="Ballas P."/>
            <person name="Ruckert C."/>
            <person name="Wagener K."/>
            <person name="Drillich M."/>
            <person name="Kaempfer P."/>
            <person name="Busse H.-J."/>
            <person name="Ehling-Schulz M."/>
        </authorList>
    </citation>
    <scope>NUCLEOTIDE SEQUENCE [LARGE SCALE GENOMIC DNA]</scope>
    <source>
        <strain evidence="11 12">LMM-1653</strain>
    </source>
</reference>
<evidence type="ECO:0000313" key="11">
    <source>
        <dbReference type="EMBL" id="QCB28444.1"/>
    </source>
</evidence>
<keyword evidence="8 10" id="KW-0067">ATP-binding</keyword>
<keyword evidence="6 10" id="KW-0547">Nucleotide-binding</keyword>
<organism evidence="11 12">
    <name type="scientific">Corynebacterium endometrii</name>
    <dbReference type="NCBI Taxonomy" id="2488819"/>
    <lineage>
        <taxon>Bacteria</taxon>
        <taxon>Bacillati</taxon>
        <taxon>Actinomycetota</taxon>
        <taxon>Actinomycetes</taxon>
        <taxon>Mycobacteriales</taxon>
        <taxon>Corynebacteriaceae</taxon>
        <taxon>Corynebacterium</taxon>
    </lineage>
</organism>
<name>A0A4P7QHW3_9CORY</name>
<keyword evidence="10" id="KW-0963">Cytoplasm</keyword>
<dbReference type="NCBIfam" id="TIGR03188">
    <property type="entry name" value="histidine_hisI"/>
    <property type="match status" value="1"/>
</dbReference>
<dbReference type="GO" id="GO:0005737">
    <property type="term" value="C:cytoplasm"/>
    <property type="evidence" value="ECO:0007669"/>
    <property type="project" value="UniProtKB-SubCell"/>
</dbReference>
<evidence type="ECO:0000256" key="2">
    <source>
        <dbReference type="ARBA" id="ARBA00005204"/>
    </source>
</evidence>
<evidence type="ECO:0000256" key="3">
    <source>
        <dbReference type="ARBA" id="ARBA00012414"/>
    </source>
</evidence>
<dbReference type="PANTHER" id="PTHR42945:SF1">
    <property type="entry name" value="HISTIDINE BIOSYNTHESIS BIFUNCTIONAL PROTEIN HIS7"/>
    <property type="match status" value="1"/>
</dbReference>
<comment type="similarity">
    <text evidence="10">Belongs to the PRA-PH family.</text>
</comment>
<dbReference type="GO" id="GO:0000105">
    <property type="term" value="P:L-histidine biosynthetic process"/>
    <property type="evidence" value="ECO:0007669"/>
    <property type="project" value="UniProtKB-UniRule"/>
</dbReference>
<dbReference type="EMBL" id="CP039247">
    <property type="protein sequence ID" value="QCB28444.1"/>
    <property type="molecule type" value="Genomic_DNA"/>
</dbReference>
<dbReference type="UniPathway" id="UPA00031">
    <property type="reaction ID" value="UER00007"/>
</dbReference>
<dbReference type="NCBIfam" id="NF001610">
    <property type="entry name" value="PRK00400.1-1"/>
    <property type="match status" value="1"/>
</dbReference>
<dbReference type="AlphaFoldDB" id="A0A4P7QHW3"/>
<comment type="catalytic activity">
    <reaction evidence="1 10">
        <text>1-(5-phospho-beta-D-ribosyl)-ATP + H2O = 1-(5-phospho-beta-D-ribosyl)-5'-AMP + diphosphate + H(+)</text>
        <dbReference type="Rhea" id="RHEA:22828"/>
        <dbReference type="ChEBI" id="CHEBI:15377"/>
        <dbReference type="ChEBI" id="CHEBI:15378"/>
        <dbReference type="ChEBI" id="CHEBI:33019"/>
        <dbReference type="ChEBI" id="CHEBI:59457"/>
        <dbReference type="ChEBI" id="CHEBI:73183"/>
        <dbReference type="EC" id="3.6.1.31"/>
    </reaction>
</comment>
<dbReference type="InterPro" id="IPR021130">
    <property type="entry name" value="PRib-ATP_PPHydrolase-like"/>
</dbReference>
<comment type="subcellular location">
    <subcellularLocation>
        <location evidence="10">Cytoplasm</location>
    </subcellularLocation>
</comment>
<evidence type="ECO:0000256" key="4">
    <source>
        <dbReference type="ARBA" id="ARBA00013336"/>
    </source>
</evidence>
<dbReference type="PANTHER" id="PTHR42945">
    <property type="entry name" value="HISTIDINE BIOSYNTHESIS BIFUNCTIONAL PROTEIN"/>
    <property type="match status" value="1"/>
</dbReference>
<evidence type="ECO:0000256" key="7">
    <source>
        <dbReference type="ARBA" id="ARBA00022801"/>
    </source>
</evidence>
<dbReference type="Pfam" id="PF01503">
    <property type="entry name" value="PRA-PH"/>
    <property type="match status" value="1"/>
</dbReference>
<sequence length="107" mass="12127">MGKTSALVVHIIARCETITTVKNFDSLFADLTARAEERPEGSGTVEALDKGEHFIGKKIIEEAGEVWIAAEYQSDEELAEEMSQLIYWTQVMMVKRGLKPEDVYRYL</sequence>
<evidence type="ECO:0000256" key="6">
    <source>
        <dbReference type="ARBA" id="ARBA00022741"/>
    </source>
</evidence>
<dbReference type="Gene3D" id="1.10.287.1080">
    <property type="entry name" value="MazG-like"/>
    <property type="match status" value="1"/>
</dbReference>
<dbReference type="GO" id="GO:0004636">
    <property type="term" value="F:phosphoribosyl-ATP diphosphatase activity"/>
    <property type="evidence" value="ECO:0007669"/>
    <property type="project" value="UniProtKB-UniRule"/>
</dbReference>
<protein>
    <recommendedName>
        <fullName evidence="4 10">Phosphoribosyl-ATP pyrophosphatase</fullName>
        <shortName evidence="10">PRA-PH</shortName>
        <ecNumber evidence="3 10">3.6.1.31</ecNumber>
    </recommendedName>
</protein>
<dbReference type="InterPro" id="IPR008179">
    <property type="entry name" value="HisE"/>
</dbReference>
<dbReference type="KEGG" id="cee:CENDO_05820"/>